<sequence>MNKKFFGATLIAALAITASWNYQQNENKIEMSNLALANVEALANEEGWGPIVEKTCYTAFSGYDSNIYLTCSQYSTDESVKYPCGAATSQKPAWGITLVGKCYQYI</sequence>
<gene>
    <name evidence="1" type="ORF">GGQ57_000910</name>
</gene>
<comment type="caution">
    <text evidence="1">The sequence shown here is derived from an EMBL/GenBank/DDBJ whole genome shotgun (WGS) entry which is preliminary data.</text>
</comment>
<keyword evidence="2" id="KW-1185">Reference proteome</keyword>
<organism evidence="1 2">
    <name type="scientific">Parabacteroides faecis</name>
    <dbReference type="NCBI Taxonomy" id="1217282"/>
    <lineage>
        <taxon>Bacteria</taxon>
        <taxon>Pseudomonadati</taxon>
        <taxon>Bacteroidota</taxon>
        <taxon>Bacteroidia</taxon>
        <taxon>Bacteroidales</taxon>
        <taxon>Tannerellaceae</taxon>
        <taxon>Parabacteroides</taxon>
    </lineage>
</organism>
<dbReference type="Pfam" id="PF14055">
    <property type="entry name" value="NVEALA"/>
    <property type="match status" value="1"/>
</dbReference>
<evidence type="ECO:0000313" key="1">
    <source>
        <dbReference type="EMBL" id="MBB4621016.1"/>
    </source>
</evidence>
<dbReference type="Proteomes" id="UP000533637">
    <property type="component" value="Unassembled WGS sequence"/>
</dbReference>
<reference evidence="1 2" key="1">
    <citation type="submission" date="2020-08" db="EMBL/GenBank/DDBJ databases">
        <title>Genomic Encyclopedia of Type Strains, Phase IV (KMG-IV): sequencing the most valuable type-strain genomes for metagenomic binning, comparative biology and taxonomic classification.</title>
        <authorList>
            <person name="Goeker M."/>
        </authorList>
    </citation>
    <scope>NUCLEOTIDE SEQUENCE [LARGE SCALE GENOMIC DNA]</scope>
    <source>
        <strain evidence="1 2">DSM 102983</strain>
    </source>
</reference>
<evidence type="ECO:0000313" key="2">
    <source>
        <dbReference type="Proteomes" id="UP000533637"/>
    </source>
</evidence>
<dbReference type="RefSeq" id="WP_122356970.1">
    <property type="nucleotide sequence ID" value="NZ_BMPB01000003.1"/>
</dbReference>
<evidence type="ECO:0008006" key="3">
    <source>
        <dbReference type="Google" id="ProtNLM"/>
    </source>
</evidence>
<dbReference type="EMBL" id="JACHOC010000002">
    <property type="protein sequence ID" value="MBB4621016.1"/>
    <property type="molecule type" value="Genomic_DNA"/>
</dbReference>
<protein>
    <recommendedName>
        <fullName evidence="3">NVEALA protein</fullName>
    </recommendedName>
</protein>
<accession>A0ABR6KHM6</accession>
<dbReference type="InterPro" id="IPR025905">
    <property type="entry name" value="NVEALA"/>
</dbReference>
<proteinExistence type="predicted"/>
<name>A0ABR6KHM6_9BACT</name>